<dbReference type="Proteomes" id="UP000092993">
    <property type="component" value="Unassembled WGS sequence"/>
</dbReference>
<reference evidence="1 2" key="1">
    <citation type="submission" date="2016-03" db="EMBL/GenBank/DDBJ databases">
        <title>Whole genome sequencing of Grifola frondosa 9006-11.</title>
        <authorList>
            <person name="Min B."/>
            <person name="Park H."/>
            <person name="Kim J.-G."/>
            <person name="Cho H."/>
            <person name="Oh Y.-L."/>
            <person name="Kong W.-S."/>
            <person name="Choi I.-G."/>
        </authorList>
    </citation>
    <scope>NUCLEOTIDE SEQUENCE [LARGE SCALE GENOMIC DNA]</scope>
    <source>
        <strain evidence="1 2">9006-11</strain>
    </source>
</reference>
<dbReference type="AlphaFoldDB" id="A0A1C7M2C4"/>
<accession>A0A1C7M2C4</accession>
<evidence type="ECO:0000313" key="1">
    <source>
        <dbReference type="EMBL" id="OBZ71100.1"/>
    </source>
</evidence>
<keyword evidence="2" id="KW-1185">Reference proteome</keyword>
<sequence length="224" mass="25179">MENKFRAPYRPLNDRSPISTVDLDFDVAYIVLSFFPRLQAGRQQLNVALCKWCFHRKHPINLGVSDSETTRAEPGIMYHFEQLNSTQASNYDISVGEGEHKSSHFLGCPKGGNNKIVGVARGDSVRRSRSTPQVRVTTLFNESSSAGSRSSPLPISLMDRPLPVTQLRGPVSGTSYRQSQFFQMRPHCYPSDPPTNPLQRGAYILATPRNDSRRQKATRNEVRT</sequence>
<comment type="caution">
    <text evidence="1">The sequence shown here is derived from an EMBL/GenBank/DDBJ whole genome shotgun (WGS) entry which is preliminary data.</text>
</comment>
<dbReference type="EMBL" id="LUGG01000011">
    <property type="protein sequence ID" value="OBZ71100.1"/>
    <property type="molecule type" value="Genomic_DNA"/>
</dbReference>
<organism evidence="1 2">
    <name type="scientific">Grifola frondosa</name>
    <name type="common">Maitake</name>
    <name type="synonym">Polyporus frondosus</name>
    <dbReference type="NCBI Taxonomy" id="5627"/>
    <lineage>
        <taxon>Eukaryota</taxon>
        <taxon>Fungi</taxon>
        <taxon>Dikarya</taxon>
        <taxon>Basidiomycota</taxon>
        <taxon>Agaricomycotina</taxon>
        <taxon>Agaricomycetes</taxon>
        <taxon>Polyporales</taxon>
        <taxon>Grifolaceae</taxon>
        <taxon>Grifola</taxon>
    </lineage>
</organism>
<proteinExistence type="predicted"/>
<evidence type="ECO:0000313" key="2">
    <source>
        <dbReference type="Proteomes" id="UP000092993"/>
    </source>
</evidence>
<protein>
    <submittedName>
        <fullName evidence="1">Uncharacterized protein</fullName>
    </submittedName>
</protein>
<name>A0A1C7M2C4_GRIFR</name>
<gene>
    <name evidence="1" type="ORF">A0H81_08806</name>
</gene>